<comment type="caution">
    <text evidence="3">The sequence shown here is derived from an EMBL/GenBank/DDBJ whole genome shotgun (WGS) entry which is preliminary data.</text>
</comment>
<protein>
    <submittedName>
        <fullName evidence="3">DUF4097 and DUF4098 domain-containing protein YvlB</fullName>
    </submittedName>
</protein>
<dbReference type="InterPro" id="IPR016599">
    <property type="entry name" value="UCP012569"/>
</dbReference>
<dbReference type="RefSeq" id="WP_184524823.1">
    <property type="nucleotide sequence ID" value="NZ_JACHGK010000004.1"/>
</dbReference>
<keyword evidence="4" id="KW-1185">Reference proteome</keyword>
<evidence type="ECO:0000259" key="1">
    <source>
        <dbReference type="Pfam" id="PF13349"/>
    </source>
</evidence>
<dbReference type="InterPro" id="IPR053959">
    <property type="entry name" value="YvlB/LiaX_N"/>
</dbReference>
<dbReference type="PANTHER" id="PTHR33885:SF4">
    <property type="entry name" value="LMO2487 PROTEIN"/>
    <property type="match status" value="1"/>
</dbReference>
<dbReference type="PIRSF" id="PIRSF012569">
    <property type="entry name" value="UCP012569"/>
    <property type="match status" value="1"/>
</dbReference>
<dbReference type="Pfam" id="PF22746">
    <property type="entry name" value="SHOCT-like_DUF2089-C"/>
    <property type="match status" value="1"/>
</dbReference>
<gene>
    <name evidence="3" type="ORF">HNR53_001719</name>
</gene>
<sequence>MNEQRKRILKMVEEGKLTVDEALVLLAELDKSTVSMEAKQDNLIKELSTFVQFDEKQKEGQKDTGWQGKNHSTKDKFFDFVDMAVKKLKDFDLDLNFGKHIEISHIFQQTDAFIKKMDIDVANGNITVIPWDQKDVRVECQVRVYRVDNQEQARMNFLKDVMFAIEGDCLRFSTGQKWMKLNAVLYIPQTDYEKIKIRMFNGNIDSRQLDVKKFRVKTANGKILMDEIKSSIIEAETANGAISFNNCVAADMEAETINGAITINGDFRKVELQSFNGDVECKVFGNRCEWIDAKTTTGGILLAVPEGAAVNGELKSNLGNFKVDVEGIQIVEEKSELIQKNLTFKSVKDAPNKIHLFADSKTGVIKISKS</sequence>
<proteinExistence type="predicted"/>
<evidence type="ECO:0000259" key="2">
    <source>
        <dbReference type="Pfam" id="PF22746"/>
    </source>
</evidence>
<dbReference type="Proteomes" id="UP000531594">
    <property type="component" value="Unassembled WGS sequence"/>
</dbReference>
<accession>A0A7X0LW92</accession>
<reference evidence="3 4" key="1">
    <citation type="submission" date="2020-08" db="EMBL/GenBank/DDBJ databases">
        <title>Genomic Encyclopedia of Type Strains, Phase IV (KMG-IV): sequencing the most valuable type-strain genomes for metagenomic binning, comparative biology and taxonomic classification.</title>
        <authorList>
            <person name="Goeker M."/>
        </authorList>
    </citation>
    <scope>NUCLEOTIDE SEQUENCE [LARGE SCALE GENOMIC DNA]</scope>
    <source>
        <strain evidence="3 4">DSM 5391</strain>
    </source>
</reference>
<evidence type="ECO:0000313" key="3">
    <source>
        <dbReference type="EMBL" id="MBB6445109.1"/>
    </source>
</evidence>
<dbReference type="InterPro" id="IPR025164">
    <property type="entry name" value="Toastrack_DUF4097"/>
</dbReference>
<dbReference type="InterPro" id="IPR052027">
    <property type="entry name" value="PspC"/>
</dbReference>
<dbReference type="Pfam" id="PF13349">
    <property type="entry name" value="DUF4097"/>
    <property type="match status" value="1"/>
</dbReference>
<evidence type="ECO:0000313" key="4">
    <source>
        <dbReference type="Proteomes" id="UP000531594"/>
    </source>
</evidence>
<feature type="domain" description="YvlB/LiaX N-terminal" evidence="2">
    <location>
        <begin position="3"/>
        <end position="31"/>
    </location>
</feature>
<dbReference type="PANTHER" id="PTHR33885">
    <property type="entry name" value="PHAGE SHOCK PROTEIN C"/>
    <property type="match status" value="1"/>
</dbReference>
<name>A0A7X0LW92_9BACI</name>
<dbReference type="AlphaFoldDB" id="A0A7X0LW92"/>
<organism evidence="3 4">
    <name type="scientific">Bacillus benzoevorans</name>
    <dbReference type="NCBI Taxonomy" id="1456"/>
    <lineage>
        <taxon>Bacteria</taxon>
        <taxon>Bacillati</taxon>
        <taxon>Bacillota</taxon>
        <taxon>Bacilli</taxon>
        <taxon>Bacillales</taxon>
        <taxon>Bacillaceae</taxon>
        <taxon>Bacillus</taxon>
    </lineage>
</organism>
<dbReference type="EMBL" id="JACHGK010000004">
    <property type="protein sequence ID" value="MBB6445109.1"/>
    <property type="molecule type" value="Genomic_DNA"/>
</dbReference>
<feature type="domain" description="DUF4097" evidence="1">
    <location>
        <begin position="114"/>
        <end position="334"/>
    </location>
</feature>